<evidence type="ECO:0000313" key="3">
    <source>
        <dbReference type="Proteomes" id="UP000030759"/>
    </source>
</evidence>
<feature type="region of interest" description="Disordered" evidence="1">
    <location>
        <begin position="1"/>
        <end position="32"/>
    </location>
</feature>
<accession>A0A061I5R0</accession>
<gene>
    <name evidence="2" type="ORF">H671_4g13140</name>
</gene>
<dbReference type="GO" id="GO:0034220">
    <property type="term" value="P:monoatomic ion transmembrane transport"/>
    <property type="evidence" value="ECO:0007669"/>
    <property type="project" value="UniProtKB-KW"/>
</dbReference>
<keyword evidence="2" id="KW-0407">Ion channel</keyword>
<evidence type="ECO:0000256" key="1">
    <source>
        <dbReference type="SAM" id="MobiDB-lite"/>
    </source>
</evidence>
<dbReference type="AlphaFoldDB" id="A0A061I5R0"/>
<reference evidence="3" key="1">
    <citation type="journal article" date="2013" name="Nat. Biotechnol.">
        <title>Chinese hamster genome sequenced from sorted chromosomes.</title>
        <authorList>
            <person name="Brinkrolf K."/>
            <person name="Rupp O."/>
            <person name="Laux H."/>
            <person name="Kollin F."/>
            <person name="Ernst W."/>
            <person name="Linke B."/>
            <person name="Kofler R."/>
            <person name="Romand S."/>
            <person name="Hesse F."/>
            <person name="Budach W.E."/>
            <person name="Galosy S."/>
            <person name="Muller D."/>
            <person name="Noll T."/>
            <person name="Wienberg J."/>
            <person name="Jostock T."/>
            <person name="Leonard M."/>
            <person name="Grillari J."/>
            <person name="Tauch A."/>
            <person name="Goesmann A."/>
            <person name="Helk B."/>
            <person name="Mott J.E."/>
            <person name="Puhler A."/>
            <person name="Borth N."/>
        </authorList>
    </citation>
    <scope>NUCLEOTIDE SEQUENCE [LARGE SCALE GENOMIC DNA]</scope>
    <source>
        <strain evidence="3">17A/GY</strain>
    </source>
</reference>
<proteinExistence type="predicted"/>
<dbReference type="EMBL" id="KE675730">
    <property type="protein sequence ID" value="ERE74806.1"/>
    <property type="molecule type" value="Genomic_DNA"/>
</dbReference>
<keyword evidence="2" id="KW-0406">Ion transport</keyword>
<dbReference type="Proteomes" id="UP000030759">
    <property type="component" value="Unassembled WGS sequence"/>
</dbReference>
<name>A0A061I5R0_CRIGR</name>
<keyword evidence="2" id="KW-0813">Transport</keyword>
<sequence length="79" mass="8447">MLMEDHTKLIPPLHLPVQPGKAGPGGVGEGGLTNSTITQAQLQGFELAHPNIYPAFELLELAKGQSCRSNCNFGSKIEF</sequence>
<organism evidence="2 3">
    <name type="scientific">Cricetulus griseus</name>
    <name type="common">Chinese hamster</name>
    <name type="synonym">Cricetulus barabensis griseus</name>
    <dbReference type="NCBI Taxonomy" id="10029"/>
    <lineage>
        <taxon>Eukaryota</taxon>
        <taxon>Metazoa</taxon>
        <taxon>Chordata</taxon>
        <taxon>Craniata</taxon>
        <taxon>Vertebrata</taxon>
        <taxon>Euteleostomi</taxon>
        <taxon>Mammalia</taxon>
        <taxon>Eutheria</taxon>
        <taxon>Euarchontoglires</taxon>
        <taxon>Glires</taxon>
        <taxon>Rodentia</taxon>
        <taxon>Myomorpha</taxon>
        <taxon>Muroidea</taxon>
        <taxon>Cricetidae</taxon>
        <taxon>Cricetinae</taxon>
        <taxon>Cricetulus</taxon>
    </lineage>
</organism>
<feature type="compositionally biased region" description="Gly residues" evidence="1">
    <location>
        <begin position="22"/>
        <end position="31"/>
    </location>
</feature>
<protein>
    <submittedName>
        <fullName evidence="2">Small conductance calcium-activated potassium channel protein 2</fullName>
    </submittedName>
</protein>
<evidence type="ECO:0000313" key="2">
    <source>
        <dbReference type="EMBL" id="ERE74806.1"/>
    </source>
</evidence>